<keyword evidence="1" id="KW-1133">Transmembrane helix</keyword>
<organism evidence="2 3">
    <name type="scientific">Rhizoclosmatium globosum</name>
    <dbReference type="NCBI Taxonomy" id="329046"/>
    <lineage>
        <taxon>Eukaryota</taxon>
        <taxon>Fungi</taxon>
        <taxon>Fungi incertae sedis</taxon>
        <taxon>Chytridiomycota</taxon>
        <taxon>Chytridiomycota incertae sedis</taxon>
        <taxon>Chytridiomycetes</taxon>
        <taxon>Chytridiales</taxon>
        <taxon>Chytriomycetaceae</taxon>
        <taxon>Rhizoclosmatium</taxon>
    </lineage>
</organism>
<keyword evidence="1" id="KW-0812">Transmembrane</keyword>
<evidence type="ECO:0000256" key="1">
    <source>
        <dbReference type="SAM" id="Phobius"/>
    </source>
</evidence>
<keyword evidence="1" id="KW-0472">Membrane</keyword>
<dbReference type="Proteomes" id="UP000193642">
    <property type="component" value="Unassembled WGS sequence"/>
</dbReference>
<evidence type="ECO:0000313" key="3">
    <source>
        <dbReference type="Proteomes" id="UP000193642"/>
    </source>
</evidence>
<evidence type="ECO:0000313" key="2">
    <source>
        <dbReference type="EMBL" id="ORY47268.1"/>
    </source>
</evidence>
<accession>A0A1Y2CJR7</accession>
<dbReference type="EMBL" id="MCGO01000014">
    <property type="protein sequence ID" value="ORY47268.1"/>
    <property type="molecule type" value="Genomic_DNA"/>
</dbReference>
<keyword evidence="3" id="KW-1185">Reference proteome</keyword>
<feature type="transmembrane region" description="Helical" evidence="1">
    <location>
        <begin position="220"/>
        <end position="242"/>
    </location>
</feature>
<reference evidence="2 3" key="1">
    <citation type="submission" date="2016-07" db="EMBL/GenBank/DDBJ databases">
        <title>Pervasive Adenine N6-methylation of Active Genes in Fungi.</title>
        <authorList>
            <consortium name="DOE Joint Genome Institute"/>
            <person name="Mondo S.J."/>
            <person name="Dannebaum R.O."/>
            <person name="Kuo R.C."/>
            <person name="Labutti K."/>
            <person name="Haridas S."/>
            <person name="Kuo A."/>
            <person name="Salamov A."/>
            <person name="Ahrendt S.R."/>
            <person name="Lipzen A."/>
            <person name="Sullivan W."/>
            <person name="Andreopoulos W.B."/>
            <person name="Clum A."/>
            <person name="Lindquist E."/>
            <person name="Daum C."/>
            <person name="Ramamoorthy G.K."/>
            <person name="Gryganskyi A."/>
            <person name="Culley D."/>
            <person name="Magnuson J.K."/>
            <person name="James T.Y."/>
            <person name="O'Malley M.A."/>
            <person name="Stajich J.E."/>
            <person name="Spatafora J.W."/>
            <person name="Visel A."/>
            <person name="Grigoriev I.V."/>
        </authorList>
    </citation>
    <scope>NUCLEOTIDE SEQUENCE [LARGE SCALE GENOMIC DNA]</scope>
    <source>
        <strain evidence="2 3">JEL800</strain>
    </source>
</reference>
<gene>
    <name evidence="2" type="ORF">BCR33DRAFT_93298</name>
</gene>
<protein>
    <submittedName>
        <fullName evidence="2">Uncharacterized protein</fullName>
    </submittedName>
</protein>
<dbReference type="AlphaFoldDB" id="A0A1Y2CJR7"/>
<proteinExistence type="predicted"/>
<sequence length="271" mass="30406">MKEENPLLPVPSPVPRDALPLMMKMTSLSLLKMLWTMSTNMTILFHQMKTRTYITAVVVETVSTHPVTKLVGAVSRDTPRIQLASLAPFVHVHPQPQQQLHPTTLTMTMTKPLKLKNNHHQAPIYPALHALQTVNAATKTNTKTLISPQTTWTLQADANGNYGHETNKLITRGSFIRVLGGMDRVLKFCLWSEVLDGLTRMGEKVERGIVIGVLIETERFIIDLDGLMLVWAVIPMLLLILMTKIKAEVVMKVVGDHANQVVDLCSRWRKP</sequence>
<name>A0A1Y2CJR7_9FUNG</name>
<comment type="caution">
    <text evidence="2">The sequence shown here is derived from an EMBL/GenBank/DDBJ whole genome shotgun (WGS) entry which is preliminary data.</text>
</comment>